<protein>
    <submittedName>
        <fullName evidence="1">Uncharacterized protein</fullName>
    </submittedName>
</protein>
<reference evidence="1 2" key="1">
    <citation type="submission" date="2017-12" db="EMBL/GenBank/DDBJ databases">
        <title>Comparative genomics of Botrytis spp.</title>
        <authorList>
            <person name="Valero-Jimenez C.A."/>
            <person name="Tapia P."/>
            <person name="Veloso J."/>
            <person name="Silva-Moreno E."/>
            <person name="Staats M."/>
            <person name="Valdes J.H."/>
            <person name="Van Kan J.A.L."/>
        </authorList>
    </citation>
    <scope>NUCLEOTIDE SEQUENCE [LARGE SCALE GENOMIC DNA]</scope>
    <source>
        <strain evidence="1 2">MUCL435</strain>
    </source>
</reference>
<evidence type="ECO:0000313" key="2">
    <source>
        <dbReference type="Proteomes" id="UP000308671"/>
    </source>
</evidence>
<keyword evidence="2" id="KW-1185">Reference proteome</keyword>
<proteinExistence type="predicted"/>
<dbReference type="Proteomes" id="UP000308671">
    <property type="component" value="Unassembled WGS sequence"/>
</dbReference>
<evidence type="ECO:0000313" key="1">
    <source>
        <dbReference type="EMBL" id="THV44327.1"/>
    </source>
</evidence>
<dbReference type="AlphaFoldDB" id="A0A4S8QHP6"/>
<sequence>MLVQLTWEVHARDKGPDHLSVRDDNIIDTLLTILFYSPRDRIIGELFHTVGPVSGTMYIHAILLLDIKSRRASLTCNFQHGSLTMRERGDRSVSHRHLDHSQDEIVKLYRESKNKAAKKEKKQRCERAETKKRVKAERISMGRIFAWPI</sequence>
<accession>A0A4S8QHP6</accession>
<comment type="caution">
    <text evidence="1">The sequence shown here is derived from an EMBL/GenBank/DDBJ whole genome shotgun (WGS) entry which is preliminary data.</text>
</comment>
<dbReference type="EMBL" id="PQXL01000667">
    <property type="protein sequence ID" value="THV44327.1"/>
    <property type="molecule type" value="Genomic_DNA"/>
</dbReference>
<name>A0A4S8QHP6_9HELO</name>
<gene>
    <name evidence="1" type="ORF">BGAL_0671g00030</name>
</gene>
<organism evidence="1 2">
    <name type="scientific">Botrytis galanthina</name>
    <dbReference type="NCBI Taxonomy" id="278940"/>
    <lineage>
        <taxon>Eukaryota</taxon>
        <taxon>Fungi</taxon>
        <taxon>Dikarya</taxon>
        <taxon>Ascomycota</taxon>
        <taxon>Pezizomycotina</taxon>
        <taxon>Leotiomycetes</taxon>
        <taxon>Helotiales</taxon>
        <taxon>Sclerotiniaceae</taxon>
        <taxon>Botrytis</taxon>
    </lineage>
</organism>